<dbReference type="Gene3D" id="3.40.50.1400">
    <property type="match status" value="2"/>
</dbReference>
<evidence type="ECO:0000256" key="1">
    <source>
        <dbReference type="ARBA" id="ARBA00022723"/>
    </source>
</evidence>
<dbReference type="SUPFAM" id="SSF53800">
    <property type="entry name" value="Chelatase"/>
    <property type="match status" value="2"/>
</dbReference>
<dbReference type="STRING" id="329726.AM1_4365"/>
<dbReference type="InterPro" id="IPR050963">
    <property type="entry name" value="Sirohydro_Cobaltochel/CbiX"/>
</dbReference>
<evidence type="ECO:0000256" key="2">
    <source>
        <dbReference type="ARBA" id="ARBA00023239"/>
    </source>
</evidence>
<keyword evidence="1" id="KW-0479">Metal-binding</keyword>
<evidence type="ECO:0000313" key="4">
    <source>
        <dbReference type="Proteomes" id="UP000000268"/>
    </source>
</evidence>
<dbReference type="AlphaFoldDB" id="B0CEU7"/>
<dbReference type="Pfam" id="PF01903">
    <property type="entry name" value="CbiX"/>
    <property type="match status" value="2"/>
</dbReference>
<dbReference type="InterPro" id="IPR002762">
    <property type="entry name" value="CbiX-like"/>
</dbReference>
<dbReference type="eggNOG" id="COG2138">
    <property type="taxonomic scope" value="Bacteria"/>
</dbReference>
<sequence>MSARSAYLLVAHGSRDPRSQAALHQLGHQVKQALQSRGDQSPWVKTATLEFGSVPLKQQICHWGQQLTHIDQLVILPLFLLPGTHVRVDIPDVVTTVRQFLPQSLEIEVRSHLGSHPNLCQILRATMADTDVDRWILLSHGSRYPGGNQPVETLAQQLDAAPAYWSVSPSLRQTVTQMAAQPGLKVGVKPYFLFTGSIIDTISQEVDQLKCDFKHINLTFSSPLEPSAPLVHLIQELITA</sequence>
<accession>B0CEU7</accession>
<dbReference type="OrthoDB" id="482456at2"/>
<organism evidence="3 4">
    <name type="scientific">Acaryochloris marina (strain MBIC 11017)</name>
    <dbReference type="NCBI Taxonomy" id="329726"/>
    <lineage>
        <taxon>Bacteria</taxon>
        <taxon>Bacillati</taxon>
        <taxon>Cyanobacteriota</taxon>
        <taxon>Cyanophyceae</taxon>
        <taxon>Acaryochloridales</taxon>
        <taxon>Acaryochloridaceae</taxon>
        <taxon>Acaryochloris</taxon>
    </lineage>
</organism>
<gene>
    <name evidence="3" type="ordered locus">AM1_4365</name>
</gene>
<proteinExistence type="predicted"/>
<dbReference type="CDD" id="cd03416">
    <property type="entry name" value="CbiX_SirB_N"/>
    <property type="match status" value="1"/>
</dbReference>
<protein>
    <submittedName>
        <fullName evidence="3">Cobalamin biosynthesis CbiX protein, putative</fullName>
    </submittedName>
</protein>
<dbReference type="RefSeq" id="WP_012164669.1">
    <property type="nucleotide sequence ID" value="NC_009925.1"/>
</dbReference>
<dbReference type="HOGENOM" id="CLU_056929_2_0_3"/>
<dbReference type="Proteomes" id="UP000000268">
    <property type="component" value="Chromosome"/>
</dbReference>
<name>B0CEU7_ACAM1</name>
<keyword evidence="4" id="KW-1185">Reference proteome</keyword>
<evidence type="ECO:0000313" key="3">
    <source>
        <dbReference type="EMBL" id="ABW29344.1"/>
    </source>
</evidence>
<dbReference type="GO" id="GO:0016829">
    <property type="term" value="F:lyase activity"/>
    <property type="evidence" value="ECO:0007669"/>
    <property type="project" value="UniProtKB-KW"/>
</dbReference>
<dbReference type="GO" id="GO:0046872">
    <property type="term" value="F:metal ion binding"/>
    <property type="evidence" value="ECO:0007669"/>
    <property type="project" value="UniProtKB-KW"/>
</dbReference>
<keyword evidence="2" id="KW-0456">Lyase</keyword>
<dbReference type="EMBL" id="CP000828">
    <property type="protein sequence ID" value="ABW29344.1"/>
    <property type="molecule type" value="Genomic_DNA"/>
</dbReference>
<reference evidence="3 4" key="1">
    <citation type="journal article" date="2008" name="Proc. Natl. Acad. Sci. U.S.A.">
        <title>Niche adaptation and genome expansion in the chlorophyll d-producing cyanobacterium Acaryochloris marina.</title>
        <authorList>
            <person name="Swingley W.D."/>
            <person name="Chen M."/>
            <person name="Cheung P.C."/>
            <person name="Conrad A.L."/>
            <person name="Dejesa L.C."/>
            <person name="Hao J."/>
            <person name="Honchak B.M."/>
            <person name="Karbach L.E."/>
            <person name="Kurdoglu A."/>
            <person name="Lahiri S."/>
            <person name="Mastrian S.D."/>
            <person name="Miyashita H."/>
            <person name="Page L."/>
            <person name="Ramakrishna P."/>
            <person name="Satoh S."/>
            <person name="Sattley W.M."/>
            <person name="Shimada Y."/>
            <person name="Taylor H.L."/>
            <person name="Tomo T."/>
            <person name="Tsuchiya T."/>
            <person name="Wang Z.T."/>
            <person name="Raymond J."/>
            <person name="Mimuro M."/>
            <person name="Blankenship R.E."/>
            <person name="Touchman J.W."/>
        </authorList>
    </citation>
    <scope>NUCLEOTIDE SEQUENCE [LARGE SCALE GENOMIC DNA]</scope>
    <source>
        <strain evidence="4">MBIC 11017</strain>
    </source>
</reference>
<dbReference type="KEGG" id="amr:AM1_4365"/>
<dbReference type="PANTHER" id="PTHR33542">
    <property type="entry name" value="SIROHYDROCHLORIN FERROCHELATASE, CHLOROPLASTIC"/>
    <property type="match status" value="1"/>
</dbReference>
<dbReference type="PANTHER" id="PTHR33542:SF3">
    <property type="entry name" value="SIROHYDROCHLORIN FERROCHELATASE, CHLOROPLASTIC"/>
    <property type="match status" value="1"/>
</dbReference>